<comment type="caution">
    <text evidence="1">The sequence shown here is derived from an EMBL/GenBank/DDBJ whole genome shotgun (WGS) entry which is preliminary data.</text>
</comment>
<evidence type="ECO:0000313" key="2">
    <source>
        <dbReference type="Proteomes" id="UP001296967"/>
    </source>
</evidence>
<sequence length="175" mass="18841">MIVFGLALCATAWAQEPWTLSDFYDARNDIRVRIAAVKNAQGDQLKLHAASNESRVWVTFLPSAKAAALDSSASLSWWCGDEGQRRSRGAVTHQLAERSGEPPSSLYHADAHYVSFVLEHADGLDALTGPIAALQACEDRLSLGYLDVDGRLAETAFELGGAAATIAEVAEVVRR</sequence>
<dbReference type="Proteomes" id="UP001296967">
    <property type="component" value="Unassembled WGS sequence"/>
</dbReference>
<reference evidence="1" key="2">
    <citation type="journal article" date="2020" name="Microorganisms">
        <title>Osmotic Adaptation and Compatible Solute Biosynthesis of Phototrophic Bacteria as Revealed from Genome Analyses.</title>
        <authorList>
            <person name="Imhoff J.F."/>
            <person name="Rahn T."/>
            <person name="Kunzel S."/>
            <person name="Keller A."/>
            <person name="Neulinger S.C."/>
        </authorList>
    </citation>
    <scope>NUCLEOTIDE SEQUENCE</scope>
    <source>
        <strain evidence="1">DSM 4395</strain>
    </source>
</reference>
<gene>
    <name evidence="1" type="ORF">CCR82_01165</name>
</gene>
<dbReference type="AlphaFoldDB" id="A0AAJ0UCV4"/>
<proteinExistence type="predicted"/>
<accession>A0AAJ0UCV4</accession>
<keyword evidence="2" id="KW-1185">Reference proteome</keyword>
<dbReference type="EMBL" id="NHSF01000008">
    <property type="protein sequence ID" value="MBK5929178.1"/>
    <property type="molecule type" value="Genomic_DNA"/>
</dbReference>
<organism evidence="1 2">
    <name type="scientific">Halochromatium salexigens</name>
    <name type="common">Chromatium salexigens</name>
    <dbReference type="NCBI Taxonomy" id="49447"/>
    <lineage>
        <taxon>Bacteria</taxon>
        <taxon>Pseudomonadati</taxon>
        <taxon>Pseudomonadota</taxon>
        <taxon>Gammaproteobacteria</taxon>
        <taxon>Chromatiales</taxon>
        <taxon>Chromatiaceae</taxon>
        <taxon>Halochromatium</taxon>
    </lineage>
</organism>
<name>A0AAJ0UCV4_HALSE</name>
<reference evidence="1" key="1">
    <citation type="submission" date="2017-05" db="EMBL/GenBank/DDBJ databases">
        <authorList>
            <person name="Imhoff J.F."/>
            <person name="Rahn T."/>
            <person name="Kuenzel S."/>
            <person name="Neulinger S.C."/>
        </authorList>
    </citation>
    <scope>NUCLEOTIDE SEQUENCE</scope>
    <source>
        <strain evidence="1">DSM 4395</strain>
    </source>
</reference>
<protein>
    <submittedName>
        <fullName evidence="1">Uncharacterized protein</fullName>
    </submittedName>
</protein>
<evidence type="ECO:0000313" key="1">
    <source>
        <dbReference type="EMBL" id="MBK5929178.1"/>
    </source>
</evidence>